<reference evidence="2" key="2">
    <citation type="submission" date="2021-04" db="EMBL/GenBank/DDBJ databases">
        <authorList>
            <person name="Dong X."/>
        </authorList>
    </citation>
    <scope>NUCLEOTIDE SEQUENCE</scope>
    <source>
        <strain evidence="2">ZWT</strain>
    </source>
</reference>
<dbReference type="Pfam" id="PF01381">
    <property type="entry name" value="HTH_3"/>
    <property type="match status" value="1"/>
</dbReference>
<evidence type="ECO:0000313" key="3">
    <source>
        <dbReference type="Proteomes" id="UP001056429"/>
    </source>
</evidence>
<dbReference type="SUPFAM" id="SSF47413">
    <property type="entry name" value="lambda repressor-like DNA-binding domains"/>
    <property type="match status" value="1"/>
</dbReference>
<feature type="domain" description="HTH cro/C1-type" evidence="1">
    <location>
        <begin position="1"/>
        <end position="45"/>
    </location>
</feature>
<dbReference type="CDD" id="cd00093">
    <property type="entry name" value="HTH_XRE"/>
    <property type="match status" value="1"/>
</dbReference>
<proteinExistence type="predicted"/>
<organism evidence="2 3">
    <name type="scientific">Oceanirhabdus seepicola</name>
    <dbReference type="NCBI Taxonomy" id="2828781"/>
    <lineage>
        <taxon>Bacteria</taxon>
        <taxon>Bacillati</taxon>
        <taxon>Bacillota</taxon>
        <taxon>Clostridia</taxon>
        <taxon>Eubacteriales</taxon>
        <taxon>Clostridiaceae</taxon>
        <taxon>Oceanirhabdus</taxon>
    </lineage>
</organism>
<dbReference type="Proteomes" id="UP001056429">
    <property type="component" value="Unassembled WGS sequence"/>
</dbReference>
<evidence type="ECO:0000259" key="1">
    <source>
        <dbReference type="PROSITE" id="PS50943"/>
    </source>
</evidence>
<dbReference type="Gene3D" id="1.10.260.40">
    <property type="entry name" value="lambda repressor-like DNA-binding domains"/>
    <property type="match status" value="1"/>
</dbReference>
<dbReference type="EMBL" id="JAGSOJ010000002">
    <property type="protein sequence ID" value="MCM1990266.1"/>
    <property type="molecule type" value="Genomic_DNA"/>
</dbReference>
<dbReference type="InterPro" id="IPR010982">
    <property type="entry name" value="Lambda_DNA-bd_dom_sf"/>
</dbReference>
<reference evidence="2" key="1">
    <citation type="journal article" date="2021" name="mSystems">
        <title>Bacteria and Archaea Synergistically Convert Glycine Betaine to Biogenic Methane in the Formosa Cold Seep of the South China Sea.</title>
        <authorList>
            <person name="Li L."/>
            <person name="Zhang W."/>
            <person name="Zhang S."/>
            <person name="Song L."/>
            <person name="Sun Q."/>
            <person name="Zhang H."/>
            <person name="Xiang H."/>
            <person name="Dong X."/>
        </authorList>
    </citation>
    <scope>NUCLEOTIDE SEQUENCE</scope>
    <source>
        <strain evidence="2">ZWT</strain>
    </source>
</reference>
<sequence length="150" mass="17111">MTQQDLAECIGLSRSAISRIEGKTSSDTDLLEVIAEAFDIPLISLISENDTLTHDDLRSINDTKSIRDIHTNSIEMYRKLPDRMKTLSRAMGLEVYNEILECENRAVSNFAKILQKNIVSIFYEDNNLSADKFIKFIDSYASEWISNNKI</sequence>
<protein>
    <submittedName>
        <fullName evidence="2">Helix-turn-helix transcriptional regulator</fullName>
    </submittedName>
</protein>
<evidence type="ECO:0000313" key="2">
    <source>
        <dbReference type="EMBL" id="MCM1990266.1"/>
    </source>
</evidence>
<comment type="caution">
    <text evidence="2">The sequence shown here is derived from an EMBL/GenBank/DDBJ whole genome shotgun (WGS) entry which is preliminary data.</text>
</comment>
<accession>A0A9J6P0N1</accession>
<gene>
    <name evidence="2" type="ORF">KDK92_11020</name>
</gene>
<name>A0A9J6P0N1_9CLOT</name>
<dbReference type="PROSITE" id="PS50943">
    <property type="entry name" value="HTH_CROC1"/>
    <property type="match status" value="1"/>
</dbReference>
<dbReference type="GO" id="GO:0003677">
    <property type="term" value="F:DNA binding"/>
    <property type="evidence" value="ECO:0007669"/>
    <property type="project" value="InterPro"/>
</dbReference>
<dbReference type="AlphaFoldDB" id="A0A9J6P0N1"/>
<keyword evidence="3" id="KW-1185">Reference proteome</keyword>
<dbReference type="InterPro" id="IPR001387">
    <property type="entry name" value="Cro/C1-type_HTH"/>
</dbReference>